<keyword evidence="4" id="KW-1185">Reference proteome</keyword>
<evidence type="ECO:0000256" key="2">
    <source>
        <dbReference type="SAM" id="MobiDB-lite"/>
    </source>
</evidence>
<dbReference type="Proteomes" id="UP000198577">
    <property type="component" value="Unassembled WGS sequence"/>
</dbReference>
<organism evidence="3 4">
    <name type="scientific">Caldicoprobacter faecalis</name>
    <dbReference type="NCBI Taxonomy" id="937334"/>
    <lineage>
        <taxon>Bacteria</taxon>
        <taxon>Bacillati</taxon>
        <taxon>Bacillota</taxon>
        <taxon>Clostridia</taxon>
        <taxon>Caldicoprobacterales</taxon>
        <taxon>Caldicoprobacteraceae</taxon>
        <taxon>Caldicoprobacter</taxon>
    </lineage>
</organism>
<dbReference type="OrthoDB" id="389699at2"/>
<feature type="region of interest" description="Disordered" evidence="2">
    <location>
        <begin position="149"/>
        <end position="168"/>
    </location>
</feature>
<dbReference type="AlphaFoldDB" id="A0A1I5SJW2"/>
<dbReference type="EMBL" id="FOXR01000002">
    <property type="protein sequence ID" value="SFP70797.1"/>
    <property type="molecule type" value="Genomic_DNA"/>
</dbReference>
<sequence>MKKMFSIAILGYNRREVEQYLSDMRRDYEEELSKKKERMLELVEENNRIKSQIKELEKKLAEFSEREAYISKALVRAEQKAQAIIEEGRQKIAAEMYQLEMEKNKWKARCKEIRRQLLEFEHMVCTLMENFYSEINYLKSKELSEELFTEGDCEEGRQEEGSGLLSVS</sequence>
<keyword evidence="1" id="KW-0175">Coiled coil</keyword>
<protein>
    <submittedName>
        <fullName evidence="3">DivIVA protein</fullName>
    </submittedName>
</protein>
<reference evidence="3 4" key="1">
    <citation type="submission" date="2016-10" db="EMBL/GenBank/DDBJ databases">
        <authorList>
            <person name="de Groot N.N."/>
        </authorList>
    </citation>
    <scope>NUCLEOTIDE SEQUENCE [LARGE SCALE GENOMIC DNA]</scope>
    <source>
        <strain evidence="3 4">DSM 20678</strain>
    </source>
</reference>
<proteinExistence type="predicted"/>
<feature type="coiled-coil region" evidence="1">
    <location>
        <begin position="25"/>
        <end position="66"/>
    </location>
</feature>
<dbReference type="RefSeq" id="WP_025747016.1">
    <property type="nucleotide sequence ID" value="NZ_FOXR01000002.1"/>
</dbReference>
<evidence type="ECO:0000313" key="3">
    <source>
        <dbReference type="EMBL" id="SFP70797.1"/>
    </source>
</evidence>
<dbReference type="Pfam" id="PF05103">
    <property type="entry name" value="DivIVA"/>
    <property type="match status" value="1"/>
</dbReference>
<evidence type="ECO:0000256" key="1">
    <source>
        <dbReference type="SAM" id="Coils"/>
    </source>
</evidence>
<dbReference type="InterPro" id="IPR007793">
    <property type="entry name" value="DivIVA_fam"/>
</dbReference>
<accession>A0A1I5SJW2</accession>
<name>A0A1I5SJW2_9FIRM</name>
<gene>
    <name evidence="3" type="ORF">SAMN05444406_102157</name>
</gene>
<evidence type="ECO:0000313" key="4">
    <source>
        <dbReference type="Proteomes" id="UP000198577"/>
    </source>
</evidence>